<feature type="compositionally biased region" description="Basic and acidic residues" evidence="10">
    <location>
        <begin position="304"/>
        <end position="321"/>
    </location>
</feature>
<dbReference type="GO" id="GO:0005634">
    <property type="term" value="C:nucleus"/>
    <property type="evidence" value="ECO:0007669"/>
    <property type="project" value="UniProtKB-SubCell"/>
</dbReference>
<feature type="compositionally biased region" description="Low complexity" evidence="10">
    <location>
        <begin position="581"/>
        <end position="603"/>
    </location>
</feature>
<protein>
    <recommendedName>
        <fullName evidence="4">Nuclear protein MDM1</fullName>
    </recommendedName>
</protein>
<feature type="compositionally biased region" description="Basic and acidic residues" evidence="10">
    <location>
        <begin position="210"/>
        <end position="221"/>
    </location>
</feature>
<evidence type="ECO:0000256" key="5">
    <source>
        <dbReference type="ARBA" id="ARBA00022490"/>
    </source>
</evidence>
<dbReference type="Proteomes" id="UP001075354">
    <property type="component" value="Chromosome 15"/>
</dbReference>
<evidence type="ECO:0000256" key="7">
    <source>
        <dbReference type="ARBA" id="ARBA00023212"/>
    </source>
</evidence>
<dbReference type="AlphaFoldDB" id="A0AAV7X7S0"/>
<comment type="caution">
    <text evidence="11">The sequence shown here is derived from an EMBL/GenBank/DDBJ whole genome shotgun (WGS) entry which is preliminary data.</text>
</comment>
<feature type="compositionally biased region" description="Basic and acidic residues" evidence="10">
    <location>
        <begin position="49"/>
        <end position="58"/>
    </location>
</feature>
<dbReference type="GO" id="GO:0046600">
    <property type="term" value="P:negative regulation of centriole replication"/>
    <property type="evidence" value="ECO:0007669"/>
    <property type="project" value="InterPro"/>
</dbReference>
<feature type="compositionally biased region" description="Pro residues" evidence="10">
    <location>
        <begin position="526"/>
        <end position="540"/>
    </location>
</feature>
<feature type="compositionally biased region" description="Acidic residues" evidence="10">
    <location>
        <begin position="437"/>
        <end position="448"/>
    </location>
</feature>
<reference evidence="11" key="1">
    <citation type="submission" date="2022-12" db="EMBL/GenBank/DDBJ databases">
        <title>Chromosome-level genome assembly of the bean flower thrips Megalurothrips usitatus.</title>
        <authorList>
            <person name="Ma L."/>
            <person name="Liu Q."/>
            <person name="Li H."/>
            <person name="Cai W."/>
        </authorList>
    </citation>
    <scope>NUCLEOTIDE SEQUENCE</scope>
    <source>
        <strain evidence="11">Cailab_2022a</strain>
    </source>
</reference>
<feature type="compositionally biased region" description="Polar residues" evidence="10">
    <location>
        <begin position="667"/>
        <end position="681"/>
    </location>
</feature>
<evidence type="ECO:0000313" key="11">
    <source>
        <dbReference type="EMBL" id="KAJ1520019.1"/>
    </source>
</evidence>
<feature type="compositionally biased region" description="Basic and acidic residues" evidence="10">
    <location>
        <begin position="772"/>
        <end position="784"/>
    </location>
</feature>
<name>A0AAV7X7S0_9NEOP</name>
<dbReference type="GO" id="GO:0005874">
    <property type="term" value="C:microtubule"/>
    <property type="evidence" value="ECO:0007669"/>
    <property type="project" value="UniProtKB-KW"/>
</dbReference>
<evidence type="ECO:0000256" key="10">
    <source>
        <dbReference type="SAM" id="MobiDB-lite"/>
    </source>
</evidence>
<keyword evidence="5" id="KW-0963">Cytoplasm</keyword>
<feature type="compositionally biased region" description="Polar residues" evidence="10">
    <location>
        <begin position="376"/>
        <end position="392"/>
    </location>
</feature>
<feature type="compositionally biased region" description="Polar residues" evidence="10">
    <location>
        <begin position="688"/>
        <end position="699"/>
    </location>
</feature>
<dbReference type="GO" id="GO:0005814">
    <property type="term" value="C:centriole"/>
    <property type="evidence" value="ECO:0007669"/>
    <property type="project" value="UniProtKB-SubCell"/>
</dbReference>
<feature type="compositionally biased region" description="Polar residues" evidence="10">
    <location>
        <begin position="647"/>
        <end position="658"/>
    </location>
</feature>
<feature type="compositionally biased region" description="Pro residues" evidence="10">
    <location>
        <begin position="505"/>
        <end position="516"/>
    </location>
</feature>
<feature type="region of interest" description="Disordered" evidence="10">
    <location>
        <begin position="197"/>
        <end position="726"/>
    </location>
</feature>
<feature type="region of interest" description="Disordered" evidence="10">
    <location>
        <begin position="127"/>
        <end position="147"/>
    </location>
</feature>
<feature type="compositionally biased region" description="Low complexity" evidence="10">
    <location>
        <begin position="197"/>
        <end position="209"/>
    </location>
</feature>
<feature type="compositionally biased region" description="Low complexity" evidence="10">
    <location>
        <begin position="38"/>
        <end position="48"/>
    </location>
</feature>
<feature type="compositionally biased region" description="Basic and acidic residues" evidence="10">
    <location>
        <begin position="250"/>
        <end position="293"/>
    </location>
</feature>
<comment type="subcellular location">
    <subcellularLocation>
        <location evidence="1">Cytoplasm</location>
        <location evidence="1">Cytoskeleton</location>
        <location evidence="1">Microtubule organizing center</location>
        <location evidence="1">Centrosome</location>
        <location evidence="1">Centriole</location>
    </subcellularLocation>
    <subcellularLocation>
        <location evidence="2">Nucleus</location>
    </subcellularLocation>
</comment>
<dbReference type="GO" id="GO:0008017">
    <property type="term" value="F:microtubule binding"/>
    <property type="evidence" value="ECO:0007669"/>
    <property type="project" value="InterPro"/>
</dbReference>
<evidence type="ECO:0000256" key="9">
    <source>
        <dbReference type="ARBA" id="ARBA00045771"/>
    </source>
</evidence>
<dbReference type="EMBL" id="JAPTSV010000015">
    <property type="protein sequence ID" value="KAJ1520019.1"/>
    <property type="molecule type" value="Genomic_DNA"/>
</dbReference>
<feature type="region of interest" description="Disordered" evidence="10">
    <location>
        <begin position="760"/>
        <end position="792"/>
    </location>
</feature>
<feature type="region of interest" description="Disordered" evidence="10">
    <location>
        <begin position="1"/>
        <end position="97"/>
    </location>
</feature>
<proteinExistence type="inferred from homology"/>
<dbReference type="PANTHER" id="PTHR32078:SF1">
    <property type="entry name" value="NUCLEAR PROTEIN MDM1"/>
    <property type="match status" value="1"/>
</dbReference>
<evidence type="ECO:0000256" key="1">
    <source>
        <dbReference type="ARBA" id="ARBA00004114"/>
    </source>
</evidence>
<feature type="compositionally biased region" description="Pro residues" evidence="10">
    <location>
        <begin position="136"/>
        <end position="145"/>
    </location>
</feature>
<organism evidence="11 12">
    <name type="scientific">Megalurothrips usitatus</name>
    <name type="common">bean blossom thrips</name>
    <dbReference type="NCBI Taxonomy" id="439358"/>
    <lineage>
        <taxon>Eukaryota</taxon>
        <taxon>Metazoa</taxon>
        <taxon>Ecdysozoa</taxon>
        <taxon>Arthropoda</taxon>
        <taxon>Hexapoda</taxon>
        <taxon>Insecta</taxon>
        <taxon>Pterygota</taxon>
        <taxon>Neoptera</taxon>
        <taxon>Paraneoptera</taxon>
        <taxon>Thysanoptera</taxon>
        <taxon>Terebrantia</taxon>
        <taxon>Thripoidea</taxon>
        <taxon>Thripidae</taxon>
        <taxon>Megalurothrips</taxon>
    </lineage>
</organism>
<keyword evidence="6" id="KW-0493">Microtubule</keyword>
<evidence type="ECO:0000256" key="8">
    <source>
        <dbReference type="ARBA" id="ARBA00023242"/>
    </source>
</evidence>
<accession>A0AAV7X7S0</accession>
<evidence type="ECO:0000256" key="2">
    <source>
        <dbReference type="ARBA" id="ARBA00004123"/>
    </source>
</evidence>
<dbReference type="Pfam" id="PF15501">
    <property type="entry name" value="MDM1"/>
    <property type="match status" value="1"/>
</dbReference>
<sequence length="792" mass="84005">MEAAVHSALLAAQRPAAGKLSGAPQSAHQPRKSLSMGALRAQQQQQRSRATDQDRTDDAGESEPLMASQDHGDADDMRGEEKIREDNIGKEDKPRYRKEFKTEYKKKFRPFSQYEYVEGRFMKRREEEAAAVTADPEPPPPPQPQQPWYAEVIELRKKAGEYKHRGWGTELAPEHIAELYSKQMLVWEQVSRRSSLSALSLAAVASPRSISKEEKERENSRRTSPTKAASVQSQPQGRPRPHTAQPKLPGVHERSKSEKARKTEKADDNKKEAGPRSSRKEFPLRHHLERTTGAEDGALLLSPTREKLEPVVPRRKEEPASPKRSQHPGLGQTGRSQSLGPGGGAAAETRSPKRTPRPPSTASAAPAERRPRPTTLNTTAPSRSKSRTSASAPSKGEHQAHKSQPSAGRAASSGTVRGDDKKAVPPKARARPASGEPEPEPEEPEVVDLEPIVKSPPEPTRVKSPEQIIMRSPEPVNWTVPLDTGKTFTVTQNVPDGERLHATPSPAPPAKAPEPTVPAEAEPVLSPSPVPTDTPSPRSPLSPELGSRIASPATLEVMSICQNGGQEGSPPTPADTRPHSPGCADVAVGPAAPAEPAGVLEAAQDTPSPGAGEIGLRDGATSNGPAAENGSETLDDLSALNGRNGENGPTSHTASNGLATEIPNGLNGLNGQHSPTASPTASDGLGTEISNGLNATSVENGHKSVNGLNGSAGASPEPLPAPGNIMTSEIDFFGDLDLGPPPAPVAKTKADPFSLLCDLDDTVADPTQPSPADDKKGVPLHEDDLFGPSLTF</sequence>
<evidence type="ECO:0000256" key="6">
    <source>
        <dbReference type="ARBA" id="ARBA00022701"/>
    </source>
</evidence>
<keyword evidence="12" id="KW-1185">Reference proteome</keyword>
<evidence type="ECO:0000256" key="3">
    <source>
        <dbReference type="ARBA" id="ARBA00010494"/>
    </source>
</evidence>
<feature type="compositionally biased region" description="Basic and acidic residues" evidence="10">
    <location>
        <begin position="70"/>
        <end position="97"/>
    </location>
</feature>
<evidence type="ECO:0000313" key="12">
    <source>
        <dbReference type="Proteomes" id="UP001075354"/>
    </source>
</evidence>
<dbReference type="InterPro" id="IPR029136">
    <property type="entry name" value="MDM1"/>
</dbReference>
<dbReference type="PANTHER" id="PTHR32078">
    <property type="entry name" value="NUCLEAR PROTEIN MDM1"/>
    <property type="match status" value="1"/>
</dbReference>
<comment type="function">
    <text evidence="9">Microtubule-binding protein that negatively regulates centriole duplication. Binds to and stabilizes microtubules.</text>
</comment>
<comment type="similarity">
    <text evidence="3">Belongs to the MDM1 family.</text>
</comment>
<feature type="compositionally biased region" description="Polar residues" evidence="10">
    <location>
        <begin position="223"/>
        <end position="236"/>
    </location>
</feature>
<evidence type="ECO:0000256" key="4">
    <source>
        <dbReference type="ARBA" id="ARBA00013508"/>
    </source>
</evidence>
<keyword evidence="8" id="KW-0539">Nucleus</keyword>
<gene>
    <name evidence="11" type="ORF">ONE63_004249</name>
</gene>
<keyword evidence="7" id="KW-0206">Cytoskeleton</keyword>